<evidence type="ECO:0000259" key="4">
    <source>
        <dbReference type="Pfam" id="PF13185"/>
    </source>
</evidence>
<dbReference type="InterPro" id="IPR029016">
    <property type="entry name" value="GAF-like_dom_sf"/>
</dbReference>
<keyword evidence="6" id="KW-1185">Reference proteome</keyword>
<evidence type="ECO:0000256" key="1">
    <source>
        <dbReference type="SAM" id="Coils"/>
    </source>
</evidence>
<feature type="transmembrane region" description="Helical" evidence="2">
    <location>
        <begin position="190"/>
        <end position="211"/>
    </location>
</feature>
<dbReference type="Pfam" id="PF13185">
    <property type="entry name" value="GAF_2"/>
    <property type="match status" value="1"/>
</dbReference>
<evidence type="ECO:0000256" key="2">
    <source>
        <dbReference type="SAM" id="Phobius"/>
    </source>
</evidence>
<feature type="coiled-coil region" evidence="1">
    <location>
        <begin position="481"/>
        <end position="525"/>
    </location>
</feature>
<dbReference type="Gene3D" id="3.30.450.40">
    <property type="match status" value="1"/>
</dbReference>
<dbReference type="Proteomes" id="UP001403385">
    <property type="component" value="Unassembled WGS sequence"/>
</dbReference>
<evidence type="ECO:0000313" key="5">
    <source>
        <dbReference type="EMBL" id="MEN7547514.1"/>
    </source>
</evidence>
<feature type="domain" description="GAF" evidence="4">
    <location>
        <begin position="330"/>
        <end position="466"/>
    </location>
</feature>
<dbReference type="SUPFAM" id="SSF55781">
    <property type="entry name" value="GAF domain-like"/>
    <property type="match status" value="1"/>
</dbReference>
<proteinExistence type="predicted"/>
<feature type="domain" description="CHASE3" evidence="3">
    <location>
        <begin position="64"/>
        <end position="156"/>
    </location>
</feature>
<protein>
    <submittedName>
        <fullName evidence="5">GAF domain-containing protein</fullName>
    </submittedName>
</protein>
<dbReference type="EMBL" id="JBDKWZ010000003">
    <property type="protein sequence ID" value="MEN7547514.1"/>
    <property type="molecule type" value="Genomic_DNA"/>
</dbReference>
<name>A0AAW9RRX3_9BACT</name>
<dbReference type="Pfam" id="PF05227">
    <property type="entry name" value="CHASE3"/>
    <property type="match status" value="1"/>
</dbReference>
<comment type="caution">
    <text evidence="5">The sequence shown here is derived from an EMBL/GenBank/DDBJ whole genome shotgun (WGS) entry which is preliminary data.</text>
</comment>
<keyword evidence="1" id="KW-0175">Coiled coil</keyword>
<keyword evidence="2" id="KW-1133">Transmembrane helix</keyword>
<evidence type="ECO:0000313" key="6">
    <source>
        <dbReference type="Proteomes" id="UP001403385"/>
    </source>
</evidence>
<reference evidence="5 6" key="1">
    <citation type="submission" date="2024-04" db="EMBL/GenBank/DDBJ databases">
        <title>Novel genus in family Flammeovirgaceae.</title>
        <authorList>
            <person name="Nguyen T.H."/>
            <person name="Vuong T.Q."/>
            <person name="Le H."/>
            <person name="Kim S.-G."/>
        </authorList>
    </citation>
    <scope>NUCLEOTIDE SEQUENCE [LARGE SCALE GENOMIC DNA]</scope>
    <source>
        <strain evidence="5 6">JCM 23209</strain>
    </source>
</reference>
<accession>A0AAW9RRX3</accession>
<dbReference type="RefSeq" id="WP_346820302.1">
    <property type="nucleotide sequence ID" value="NZ_JBDKWZ010000003.1"/>
</dbReference>
<dbReference type="InterPro" id="IPR007891">
    <property type="entry name" value="CHASE3"/>
</dbReference>
<sequence>MDTKQKLLRRSTISNPYVLLSIVLFLILTGLALTFGLQNALKTNTSNQALYDVVKAKKEAIMVNLNNLDMSVRGYLLVHNEAFLGTIEGTTGIQTREFHTLDSLLPVIQYDVAKLRPLKSQVNAYYDLMHQVIHLDSTGKREEALAIIKADKGTELWYTYVDFGEDFDSYLTTMQQNSQDSYDSLLQTTIIYQILMAVIGIPTLLFIIYLLNKNTKHRERLFNELSTQNNTLIFNNNTEEDLRNAEDVVQKIIHNLKKAAHFIQNITSGNYEVNWEGLNEENAALNENNLAGALVKMREQMIKVKEQDQKRHWENEGLNKITEILRKHQTNLEELGDQVVAFMVNYMEANQGGLFLLNTQDEAKKFLELRGCYAYGRKKHLQKNIEIGEGLVGQTFLEQETLHLQEIPNGYTTITSGLGEATPCTLLLIPLNYNEVTQGILEIASFKIYDQHDIAFLEKACEIIASTMISLQTNERTKKLLELSQMQAEEMRSKEEELRQNLEELEATQEEMRRKEKEMTRMLLEAKAVKS</sequence>
<organism evidence="5 6">
    <name type="scientific">Rapidithrix thailandica</name>
    <dbReference type="NCBI Taxonomy" id="413964"/>
    <lineage>
        <taxon>Bacteria</taxon>
        <taxon>Pseudomonadati</taxon>
        <taxon>Bacteroidota</taxon>
        <taxon>Cytophagia</taxon>
        <taxon>Cytophagales</taxon>
        <taxon>Flammeovirgaceae</taxon>
        <taxon>Rapidithrix</taxon>
    </lineage>
</organism>
<evidence type="ECO:0000259" key="3">
    <source>
        <dbReference type="Pfam" id="PF05227"/>
    </source>
</evidence>
<dbReference type="InterPro" id="IPR003018">
    <property type="entry name" value="GAF"/>
</dbReference>
<keyword evidence="2" id="KW-0812">Transmembrane</keyword>
<gene>
    <name evidence="5" type="ORF">AAG747_06325</name>
</gene>
<dbReference type="AlphaFoldDB" id="A0AAW9RRX3"/>
<keyword evidence="2" id="KW-0472">Membrane</keyword>